<dbReference type="EMBL" id="BAAAGE010000003">
    <property type="protein sequence ID" value="GAA0726637.1"/>
    <property type="molecule type" value="Genomic_DNA"/>
</dbReference>
<evidence type="ECO:0000313" key="2">
    <source>
        <dbReference type="Proteomes" id="UP001501758"/>
    </source>
</evidence>
<proteinExistence type="predicted"/>
<dbReference type="Proteomes" id="UP001501758">
    <property type="component" value="Unassembled WGS sequence"/>
</dbReference>
<comment type="caution">
    <text evidence="1">The sequence shown here is derived from an EMBL/GenBank/DDBJ whole genome shotgun (WGS) entry which is preliminary data.</text>
</comment>
<reference evidence="2" key="1">
    <citation type="journal article" date="2019" name="Int. J. Syst. Evol. Microbiol.">
        <title>The Global Catalogue of Microorganisms (GCM) 10K type strain sequencing project: providing services to taxonomists for standard genome sequencing and annotation.</title>
        <authorList>
            <consortium name="The Broad Institute Genomics Platform"/>
            <consortium name="The Broad Institute Genome Sequencing Center for Infectious Disease"/>
            <person name="Wu L."/>
            <person name="Ma J."/>
        </authorList>
    </citation>
    <scope>NUCLEOTIDE SEQUENCE [LARGE SCALE GENOMIC DNA]</scope>
    <source>
        <strain evidence="2">JCM 15974</strain>
    </source>
</reference>
<organism evidence="1 2">
    <name type="scientific">Aquimarina litoralis</name>
    <dbReference type="NCBI Taxonomy" id="584605"/>
    <lineage>
        <taxon>Bacteria</taxon>
        <taxon>Pseudomonadati</taxon>
        <taxon>Bacteroidota</taxon>
        <taxon>Flavobacteriia</taxon>
        <taxon>Flavobacteriales</taxon>
        <taxon>Flavobacteriaceae</taxon>
        <taxon>Aquimarina</taxon>
    </lineage>
</organism>
<accession>A0ABP3UAY0</accession>
<gene>
    <name evidence="1" type="ORF">GCM10009430_33830</name>
</gene>
<protein>
    <submittedName>
        <fullName evidence="1">Uncharacterized protein</fullName>
    </submittedName>
</protein>
<dbReference type="RefSeq" id="WP_343913443.1">
    <property type="nucleotide sequence ID" value="NZ_BAAAGE010000003.1"/>
</dbReference>
<evidence type="ECO:0000313" key="1">
    <source>
        <dbReference type="EMBL" id="GAA0726637.1"/>
    </source>
</evidence>
<name>A0ABP3UAY0_9FLAO</name>
<keyword evidence="2" id="KW-1185">Reference proteome</keyword>
<sequence>MYIRSKNIFDNTQVDIPIAKADRVTGILYSQNHLVISYFVSENQETSYYVSVLNTANNSIVKTLQFDATVQFMTTDNTKDLVLGYPSSSSTMELKVYTLNTMELLGEYSSDTFFTGVNDGLFRDNTLFYLQGFPQPSAITFLPSIFNIETNTSNSINILPAIEAYAQNNNIANISVINGAFDVNNNTVLVSANITTATGNSSTTKASIFLFDFNGNMLSNILIEEDFRPFYIFLK</sequence>